<dbReference type="InterPro" id="IPR011043">
    <property type="entry name" value="Gal_Oxase/kelch_b-propeller"/>
</dbReference>
<protein>
    <recommendedName>
        <fullName evidence="7">Galactose oxidase-like Early set domain-containing protein</fullName>
    </recommendedName>
</protein>
<dbReference type="EMBL" id="LAVV01005286">
    <property type="protein sequence ID" value="KNZ60963.1"/>
    <property type="molecule type" value="Genomic_DNA"/>
</dbReference>
<keyword evidence="2" id="KW-1133">Transmembrane helix</keyword>
<dbReference type="SUPFAM" id="SSF81296">
    <property type="entry name" value="E set domains"/>
    <property type="match status" value="1"/>
</dbReference>
<accession>A0A0L6VJN2</accession>
<evidence type="ECO:0000256" key="2">
    <source>
        <dbReference type="SAM" id="Phobius"/>
    </source>
</evidence>
<feature type="transmembrane region" description="Helical" evidence="2">
    <location>
        <begin position="6"/>
        <end position="26"/>
    </location>
</feature>
<dbReference type="CDD" id="cd02851">
    <property type="entry name" value="E_set_GO_C"/>
    <property type="match status" value="1"/>
</dbReference>
<gene>
    <name evidence="5" type="ORF">VP01_1475g2</name>
</gene>
<dbReference type="SUPFAM" id="SSF50965">
    <property type="entry name" value="Galactose oxidase, central domain"/>
    <property type="match status" value="1"/>
</dbReference>
<dbReference type="Gene3D" id="2.60.40.10">
    <property type="entry name" value="Immunoglobulins"/>
    <property type="match status" value="1"/>
</dbReference>
<keyword evidence="2" id="KW-0472">Membrane</keyword>
<keyword evidence="2" id="KW-0812">Transmembrane</keyword>
<keyword evidence="6" id="KW-1185">Reference proteome</keyword>
<dbReference type="InterPro" id="IPR037293">
    <property type="entry name" value="Gal_Oxidase_central_sf"/>
</dbReference>
<dbReference type="InterPro" id="IPR014756">
    <property type="entry name" value="Ig_E-set"/>
</dbReference>
<reference evidence="5 6" key="1">
    <citation type="submission" date="2015-08" db="EMBL/GenBank/DDBJ databases">
        <title>Next Generation Sequencing and Analysis of the Genome of Puccinia sorghi L Schw, the Causal Agent of Maize Common Rust.</title>
        <authorList>
            <person name="Rochi L."/>
            <person name="Burguener G."/>
            <person name="Darino M."/>
            <person name="Turjanski A."/>
            <person name="Kreff E."/>
            <person name="Dieguez M.J."/>
            <person name="Sacco F."/>
        </authorList>
    </citation>
    <scope>NUCLEOTIDE SEQUENCE [LARGE SCALE GENOMIC DNA]</scope>
    <source>
        <strain evidence="5 6">RO10H11247</strain>
    </source>
</reference>
<dbReference type="AlphaFoldDB" id="A0A0L6VJN2"/>
<dbReference type="Pfam" id="PF09118">
    <property type="entry name" value="GO-like_E_set"/>
    <property type="match status" value="1"/>
</dbReference>
<dbReference type="PANTHER" id="PTHR32208:SF96">
    <property type="entry name" value="GLYOXAL OXIDASE"/>
    <property type="match status" value="1"/>
</dbReference>
<dbReference type="STRING" id="27349.A0A0L6VJN2"/>
<evidence type="ECO:0000259" key="3">
    <source>
        <dbReference type="Pfam" id="PF07250"/>
    </source>
</evidence>
<sequence length="581" mass="63792">MNTIGYSWFWAHLIVIARMCLIFGPIRVGAGTHDGKTPSKAVSSRWARIVKGHTGVAAMQIAVVSDKHALILDRVEHNPLKINGYPAWASLYNLETNEVTPVHLKSNSFCAGGSFLGNGTLISFGGNPVAAARPSVGYYGPTNGLQSMRFYQPRDDGKASLHEYNSIKLASPRWYATATRLADGSIMIVGGSKVGAFRNNANINNPTIEYFPPKYSPAGKPQIYMPFLERTLVSNLFPIVITLPQPNLVFLAANRDAIVYNYKTHREFRLPRIPNRVRITYPMTGGGILLPLSPQNGYKPEVMICGGTDLNDTLPTRLIKASYPATTQCVRMAITKSGVKEGWKVEHMPQGRIMPDLIMMPDGKILIVNGAQTGVAGYGSLRKMTGNSNADNPSFTPVLYDPEAPPGKRFSSEGLPTTNIARMYHSVGTLTPSGQVMLAGSNPNPDRSTANYRTEYRVEWLSPPYIQDPDRPQILSLPKLANYNDKFTVKLAETKLDLAKQNVKAILLDLGFVTHSTHMNSRLVELKTSIDPENKEVKVVMPPLPEIYPPGYGWLFVLVNGIPSAGKRIMVGSGELLLTKK</sequence>
<dbReference type="Pfam" id="PF07250">
    <property type="entry name" value="Glyoxal_oxid_N"/>
    <property type="match status" value="1"/>
</dbReference>
<dbReference type="Gene3D" id="2.130.10.80">
    <property type="entry name" value="Galactose oxidase/kelch, beta-propeller"/>
    <property type="match status" value="1"/>
</dbReference>
<dbReference type="PANTHER" id="PTHR32208">
    <property type="entry name" value="SECRETED PROTEIN-RELATED"/>
    <property type="match status" value="1"/>
</dbReference>
<evidence type="ECO:0000313" key="5">
    <source>
        <dbReference type="EMBL" id="KNZ60963.1"/>
    </source>
</evidence>
<dbReference type="Proteomes" id="UP000037035">
    <property type="component" value="Unassembled WGS sequence"/>
</dbReference>
<organism evidence="5 6">
    <name type="scientific">Puccinia sorghi</name>
    <dbReference type="NCBI Taxonomy" id="27349"/>
    <lineage>
        <taxon>Eukaryota</taxon>
        <taxon>Fungi</taxon>
        <taxon>Dikarya</taxon>
        <taxon>Basidiomycota</taxon>
        <taxon>Pucciniomycotina</taxon>
        <taxon>Pucciniomycetes</taxon>
        <taxon>Pucciniales</taxon>
        <taxon>Pucciniaceae</taxon>
        <taxon>Puccinia</taxon>
    </lineage>
</organism>
<keyword evidence="1" id="KW-0732">Signal</keyword>
<dbReference type="InterPro" id="IPR015202">
    <property type="entry name" value="GO-like_E_set"/>
</dbReference>
<dbReference type="InterPro" id="IPR013783">
    <property type="entry name" value="Ig-like_fold"/>
</dbReference>
<dbReference type="VEuPathDB" id="FungiDB:VP01_1475g2"/>
<evidence type="ECO:0008006" key="7">
    <source>
        <dbReference type="Google" id="ProtNLM"/>
    </source>
</evidence>
<feature type="domain" description="Glyoxal oxidase N-terminal" evidence="3">
    <location>
        <begin position="87"/>
        <end position="465"/>
    </location>
</feature>
<dbReference type="InterPro" id="IPR009880">
    <property type="entry name" value="Glyoxal_oxidase_N"/>
</dbReference>
<proteinExistence type="predicted"/>
<feature type="domain" description="Galactose oxidase-like Early set" evidence="4">
    <location>
        <begin position="471"/>
        <end position="571"/>
    </location>
</feature>
<comment type="caution">
    <text evidence="5">The sequence shown here is derived from an EMBL/GenBank/DDBJ whole genome shotgun (WGS) entry which is preliminary data.</text>
</comment>
<evidence type="ECO:0000259" key="4">
    <source>
        <dbReference type="Pfam" id="PF09118"/>
    </source>
</evidence>
<dbReference type="OrthoDB" id="2019572at2759"/>
<evidence type="ECO:0000256" key="1">
    <source>
        <dbReference type="ARBA" id="ARBA00022729"/>
    </source>
</evidence>
<name>A0A0L6VJN2_9BASI</name>
<evidence type="ECO:0000313" key="6">
    <source>
        <dbReference type="Proteomes" id="UP000037035"/>
    </source>
</evidence>